<organism evidence="3 4">
    <name type="scientific">Novosphingobium endophyticum</name>
    <dbReference type="NCBI Taxonomy" id="1955250"/>
    <lineage>
        <taxon>Bacteria</taxon>
        <taxon>Pseudomonadati</taxon>
        <taxon>Pseudomonadota</taxon>
        <taxon>Alphaproteobacteria</taxon>
        <taxon>Sphingomonadales</taxon>
        <taxon>Sphingomonadaceae</taxon>
        <taxon>Novosphingobium</taxon>
    </lineage>
</organism>
<dbReference type="RefSeq" id="WP_188770459.1">
    <property type="nucleotide sequence ID" value="NZ_BMHK01000009.1"/>
</dbReference>
<dbReference type="Pfam" id="PF00501">
    <property type="entry name" value="AMP-binding"/>
    <property type="match status" value="1"/>
</dbReference>
<dbReference type="AlphaFoldDB" id="A0A916TUC7"/>
<dbReference type="PANTHER" id="PTHR24096">
    <property type="entry name" value="LONG-CHAIN-FATTY-ACID--COA LIGASE"/>
    <property type="match status" value="1"/>
</dbReference>
<dbReference type="Gene3D" id="3.30.300.30">
    <property type="match status" value="1"/>
</dbReference>
<sequence length="570" mass="61028">MTGSVRVVDDLSIVHGIPLSEEEGIGPLTLGGFIREVTQRHGPSEAAVIHLDGKVERWTYDDLWARSVEVARSLIACGVGKGTRVGILTTNRLEFLSGVFGTALAGGVATTISTFFTPAELDTVLQMGGCSVLLLERSVLKKDFAQILVDLEPQIGSAQPGRLASAKFPFLRHLAVVDSDEGMGAIEGWSTFLARGGSVDPAMVAATSASVTPADPGVLFFSSGSTGKAKGILSAHRGVTLQLWRWPQWYSITEPPRTWSANGFFWSGNFAMALGGTLGSGGSLVLQRWFDAEEALALMEAEKATMIIAWPHQWAHLMAAPNYESVDLSAMHYLDAQTPCAQHPTISTNWREPAQAYGNTETFTLVSVYPSGTPDEIAGKSYGQPTAGSTIKIVDPFTGATMPLGERGEIAVKGPTLMLGYLGIPLDQSLDEDGFLRTADGGYVDEQGRLFWEGRLNDIIKTGGANVSPIEIDEVIRAHPQVKVSQTVGVPDELLGEMVVTCIVPVEGTNPDPSAIRDYARGQLASYKVPRRVLFVEDRDLKTTGSSKIKTADLRKLAAERVAALGEDGV</sequence>
<name>A0A916TUC7_9SPHN</name>
<protein>
    <submittedName>
        <fullName evidence="3">AMP-binding protein</fullName>
    </submittedName>
</protein>
<proteinExistence type="predicted"/>
<dbReference type="Pfam" id="PF13193">
    <property type="entry name" value="AMP-binding_C"/>
    <property type="match status" value="1"/>
</dbReference>
<dbReference type="Proteomes" id="UP000608154">
    <property type="component" value="Unassembled WGS sequence"/>
</dbReference>
<feature type="domain" description="AMP-dependent synthetase/ligase" evidence="1">
    <location>
        <begin position="41"/>
        <end position="422"/>
    </location>
</feature>
<evidence type="ECO:0000313" key="3">
    <source>
        <dbReference type="EMBL" id="GGB99175.1"/>
    </source>
</evidence>
<evidence type="ECO:0000259" key="1">
    <source>
        <dbReference type="Pfam" id="PF00501"/>
    </source>
</evidence>
<dbReference type="GO" id="GO:0016405">
    <property type="term" value="F:CoA-ligase activity"/>
    <property type="evidence" value="ECO:0007669"/>
    <property type="project" value="TreeGrafter"/>
</dbReference>
<evidence type="ECO:0000313" key="4">
    <source>
        <dbReference type="Proteomes" id="UP000608154"/>
    </source>
</evidence>
<dbReference type="InterPro" id="IPR045851">
    <property type="entry name" value="AMP-bd_C_sf"/>
</dbReference>
<accession>A0A916TUC7</accession>
<reference evidence="3" key="2">
    <citation type="submission" date="2020-09" db="EMBL/GenBank/DDBJ databases">
        <authorList>
            <person name="Sun Q."/>
            <person name="Zhou Y."/>
        </authorList>
    </citation>
    <scope>NUCLEOTIDE SEQUENCE</scope>
    <source>
        <strain evidence="3">CGMCC 1.15095</strain>
    </source>
</reference>
<dbReference type="InterPro" id="IPR025110">
    <property type="entry name" value="AMP-bd_C"/>
</dbReference>
<dbReference type="InterPro" id="IPR020845">
    <property type="entry name" value="AMP-binding_CS"/>
</dbReference>
<reference evidence="3" key="1">
    <citation type="journal article" date="2014" name="Int. J. Syst. Evol. Microbiol.">
        <title>Complete genome sequence of Corynebacterium casei LMG S-19264T (=DSM 44701T), isolated from a smear-ripened cheese.</title>
        <authorList>
            <consortium name="US DOE Joint Genome Institute (JGI-PGF)"/>
            <person name="Walter F."/>
            <person name="Albersmeier A."/>
            <person name="Kalinowski J."/>
            <person name="Ruckert C."/>
        </authorList>
    </citation>
    <scope>NUCLEOTIDE SEQUENCE</scope>
    <source>
        <strain evidence="3">CGMCC 1.15095</strain>
    </source>
</reference>
<comment type="caution">
    <text evidence="3">The sequence shown here is derived from an EMBL/GenBank/DDBJ whole genome shotgun (WGS) entry which is preliminary data.</text>
</comment>
<dbReference type="InterPro" id="IPR000873">
    <property type="entry name" value="AMP-dep_synth/lig_dom"/>
</dbReference>
<gene>
    <name evidence="3" type="ORF">GCM10011494_17030</name>
</gene>
<dbReference type="SUPFAM" id="SSF56801">
    <property type="entry name" value="Acetyl-CoA synthetase-like"/>
    <property type="match status" value="1"/>
</dbReference>
<dbReference type="InterPro" id="IPR042099">
    <property type="entry name" value="ANL_N_sf"/>
</dbReference>
<dbReference type="CDD" id="cd04433">
    <property type="entry name" value="AFD_class_I"/>
    <property type="match status" value="1"/>
</dbReference>
<feature type="domain" description="AMP-binding enzyme C-terminal" evidence="2">
    <location>
        <begin position="471"/>
        <end position="548"/>
    </location>
</feature>
<evidence type="ECO:0000259" key="2">
    <source>
        <dbReference type="Pfam" id="PF13193"/>
    </source>
</evidence>
<dbReference type="PROSITE" id="PS00455">
    <property type="entry name" value="AMP_BINDING"/>
    <property type="match status" value="1"/>
</dbReference>
<dbReference type="EMBL" id="BMHK01000009">
    <property type="protein sequence ID" value="GGB99175.1"/>
    <property type="molecule type" value="Genomic_DNA"/>
</dbReference>
<dbReference type="Gene3D" id="3.40.50.12780">
    <property type="entry name" value="N-terminal domain of ligase-like"/>
    <property type="match status" value="1"/>
</dbReference>
<keyword evidence="4" id="KW-1185">Reference proteome</keyword>